<dbReference type="InterPro" id="IPR011256">
    <property type="entry name" value="Reg_factor_effector_dom_sf"/>
</dbReference>
<dbReference type="InterPro" id="IPR010499">
    <property type="entry name" value="AraC_E-bd"/>
</dbReference>
<dbReference type="STRING" id="1679170.AC625_19940"/>
<evidence type="ECO:0000313" key="3">
    <source>
        <dbReference type="Proteomes" id="UP000037146"/>
    </source>
</evidence>
<feature type="domain" description="AraC effector-binding" evidence="1">
    <location>
        <begin position="1"/>
        <end position="138"/>
    </location>
</feature>
<protein>
    <recommendedName>
        <fullName evidence="1">AraC effector-binding domain-containing protein</fullName>
    </recommendedName>
</protein>
<evidence type="ECO:0000313" key="2">
    <source>
        <dbReference type="EMBL" id="KMY51534.1"/>
    </source>
</evidence>
<organism evidence="2 3">
    <name type="scientific">Peribacillus loiseleuriae</name>
    <dbReference type="NCBI Taxonomy" id="1679170"/>
    <lineage>
        <taxon>Bacteria</taxon>
        <taxon>Bacillati</taxon>
        <taxon>Bacillota</taxon>
        <taxon>Bacilli</taxon>
        <taxon>Bacillales</taxon>
        <taxon>Bacillaceae</taxon>
        <taxon>Peribacillus</taxon>
    </lineage>
</organism>
<dbReference type="InterPro" id="IPR029442">
    <property type="entry name" value="GyrI-like"/>
</dbReference>
<dbReference type="Pfam" id="PF06445">
    <property type="entry name" value="GyrI-like"/>
    <property type="match status" value="1"/>
</dbReference>
<dbReference type="SMART" id="SM00871">
    <property type="entry name" value="AraC_E_bind"/>
    <property type="match status" value="1"/>
</dbReference>
<dbReference type="EMBL" id="LFZW01000001">
    <property type="protein sequence ID" value="KMY51534.1"/>
    <property type="molecule type" value="Genomic_DNA"/>
</dbReference>
<name>A0A0K9GXV6_9BACI</name>
<reference evidence="3" key="1">
    <citation type="submission" date="2015-07" db="EMBL/GenBank/DDBJ databases">
        <title>Genome sequencing project for genomic taxonomy and phylogenomics of Bacillus-like bacteria.</title>
        <authorList>
            <person name="Liu B."/>
            <person name="Wang J."/>
            <person name="Zhu Y."/>
            <person name="Liu G."/>
            <person name="Chen Q."/>
            <person name="Chen Z."/>
            <person name="Lan J."/>
            <person name="Che J."/>
            <person name="Ge C."/>
            <person name="Shi H."/>
            <person name="Pan Z."/>
            <person name="Liu X."/>
        </authorList>
    </citation>
    <scope>NUCLEOTIDE SEQUENCE [LARGE SCALE GENOMIC DNA]</scope>
    <source>
        <strain evidence="3">FJAT-27997</strain>
    </source>
</reference>
<accession>A0A0K9GXV6</accession>
<proteinExistence type="predicted"/>
<sequence length="138" mass="15792">MKTRFETIEEFWVTGYKYVGSTAEIPQIWDKLNATLTTENISVETFYGVCVDFDREGKLHYIAGIQDLAEGSDREKVKIEAGRYIVATVEGGIPGIKPTFQALHERSDIQFRFSPNFEKYIYPVGATEDVIEVWMPIE</sequence>
<dbReference type="AlphaFoldDB" id="A0A0K9GXV6"/>
<dbReference type="PATRIC" id="fig|1679170.3.peg.4528"/>
<dbReference type="SUPFAM" id="SSF55136">
    <property type="entry name" value="Probable bacterial effector-binding domain"/>
    <property type="match status" value="1"/>
</dbReference>
<dbReference type="RefSeq" id="WP_049682886.1">
    <property type="nucleotide sequence ID" value="NZ_LFZW01000001.1"/>
</dbReference>
<dbReference type="Gene3D" id="3.20.80.10">
    <property type="entry name" value="Regulatory factor, effector binding domain"/>
    <property type="match status" value="1"/>
</dbReference>
<comment type="caution">
    <text evidence="2">The sequence shown here is derived from an EMBL/GenBank/DDBJ whole genome shotgun (WGS) entry which is preliminary data.</text>
</comment>
<gene>
    <name evidence="2" type="ORF">AC625_19940</name>
</gene>
<keyword evidence="3" id="KW-1185">Reference proteome</keyword>
<evidence type="ECO:0000259" key="1">
    <source>
        <dbReference type="SMART" id="SM00871"/>
    </source>
</evidence>
<dbReference type="Proteomes" id="UP000037146">
    <property type="component" value="Unassembled WGS sequence"/>
</dbReference>